<dbReference type="InterPro" id="IPR009057">
    <property type="entry name" value="Homeodomain-like_sf"/>
</dbReference>
<dbReference type="Proteomes" id="UP000006640">
    <property type="component" value="Chromosome"/>
</dbReference>
<dbReference type="EMBL" id="CP001874">
    <property type="protein sequence ID" value="ADG89911.1"/>
    <property type="molecule type" value="Genomic_DNA"/>
</dbReference>
<dbReference type="PANTHER" id="PTHR46796:SF12">
    <property type="entry name" value="HTH-TYPE DNA-BINDING TRANSCRIPTIONAL ACTIVATOR EUTR"/>
    <property type="match status" value="1"/>
</dbReference>
<dbReference type="GO" id="GO:0043565">
    <property type="term" value="F:sequence-specific DNA binding"/>
    <property type="evidence" value="ECO:0007669"/>
    <property type="project" value="InterPro"/>
</dbReference>
<dbReference type="SMART" id="SM00342">
    <property type="entry name" value="HTH_ARAC"/>
    <property type="match status" value="1"/>
</dbReference>
<dbReference type="GO" id="GO:0003700">
    <property type="term" value="F:DNA-binding transcription factor activity"/>
    <property type="evidence" value="ECO:0007669"/>
    <property type="project" value="InterPro"/>
</dbReference>
<dbReference type="Pfam" id="PF14525">
    <property type="entry name" value="AraC_binding_2"/>
    <property type="match status" value="1"/>
</dbReference>
<protein>
    <submittedName>
        <fullName evidence="5">Transcriptional regulator, AraC family</fullName>
    </submittedName>
</protein>
<dbReference type="STRING" id="469371.Tbis_3221"/>
<dbReference type="InterPro" id="IPR035418">
    <property type="entry name" value="AraC-bd_2"/>
</dbReference>
<keyword evidence="1" id="KW-0805">Transcription regulation</keyword>
<dbReference type="Pfam" id="PF12833">
    <property type="entry name" value="HTH_18"/>
    <property type="match status" value="1"/>
</dbReference>
<evidence type="ECO:0000313" key="6">
    <source>
        <dbReference type="Proteomes" id="UP000006640"/>
    </source>
</evidence>
<organism evidence="5 6">
    <name type="scientific">Thermobispora bispora (strain ATCC 19993 / DSM 43833 / CBS 139.67 / JCM 10125 / KCTC 9307 / NBRC 14880 / R51)</name>
    <dbReference type="NCBI Taxonomy" id="469371"/>
    <lineage>
        <taxon>Bacteria</taxon>
        <taxon>Bacillati</taxon>
        <taxon>Actinomycetota</taxon>
        <taxon>Actinomycetes</taxon>
        <taxon>Streptosporangiales</taxon>
        <taxon>Streptosporangiaceae</taxon>
        <taxon>Thermobispora</taxon>
    </lineage>
</organism>
<dbReference type="SUPFAM" id="SSF46689">
    <property type="entry name" value="Homeodomain-like"/>
    <property type="match status" value="2"/>
</dbReference>
<dbReference type="Gene3D" id="1.10.10.60">
    <property type="entry name" value="Homeodomain-like"/>
    <property type="match status" value="1"/>
</dbReference>
<evidence type="ECO:0000259" key="4">
    <source>
        <dbReference type="PROSITE" id="PS01124"/>
    </source>
</evidence>
<dbReference type="AlphaFoldDB" id="D6Y8U9"/>
<evidence type="ECO:0000256" key="2">
    <source>
        <dbReference type="ARBA" id="ARBA00023125"/>
    </source>
</evidence>
<keyword evidence="6" id="KW-1185">Reference proteome</keyword>
<proteinExistence type="predicted"/>
<dbReference type="RefSeq" id="WP_013133444.1">
    <property type="nucleotide sequence ID" value="NC_014165.1"/>
</dbReference>
<dbReference type="eggNOG" id="COG2207">
    <property type="taxonomic scope" value="Bacteria"/>
</dbReference>
<dbReference type="HOGENOM" id="CLU_047930_0_1_11"/>
<dbReference type="OrthoDB" id="5464689at2"/>
<keyword evidence="3" id="KW-0804">Transcription</keyword>
<accession>D6Y8U9</accession>
<dbReference type="InterPro" id="IPR050204">
    <property type="entry name" value="AraC_XylS_family_regulators"/>
</dbReference>
<evidence type="ECO:0000256" key="3">
    <source>
        <dbReference type="ARBA" id="ARBA00023163"/>
    </source>
</evidence>
<keyword evidence="2" id="KW-0238">DNA-binding</keyword>
<evidence type="ECO:0000313" key="5">
    <source>
        <dbReference type="EMBL" id="ADG89911.1"/>
    </source>
</evidence>
<name>D6Y8U9_THEBD</name>
<evidence type="ECO:0000256" key="1">
    <source>
        <dbReference type="ARBA" id="ARBA00023015"/>
    </source>
</evidence>
<feature type="domain" description="HTH araC/xylS-type" evidence="4">
    <location>
        <begin position="248"/>
        <end position="350"/>
    </location>
</feature>
<dbReference type="PROSITE" id="PS01124">
    <property type="entry name" value="HTH_ARAC_FAMILY_2"/>
    <property type="match status" value="1"/>
</dbReference>
<sequence>MTRLAKFGFIDARRTSHPVRPRARSRGIPRALEGREIFYTDDPAEASQLIGKALSANRLTVTATEGFAASLHGVRLRNVSMLYLDLHVAATVEFPKLGPYYAVHMPMNGRAVCRLGDRTVEANSTHALVTSPGQALTMRFDHDSPQLIMRIEQEALVRFLTRLLGRTVNRPIVFEPEMDLFTDTAVRWNGAIQLLSTEILRPGSLLRRGHGIGSLEELIMSSLLFVQPSNYHEQLVRPAPRPMKRAVRETLDFIEANLREPITMKDIARHVKMSVRAIQQGFRAELGTTPMAYLRDRRLERAREELLDAIPSDGVTVTHIAEHWGFTHLSNFAALYRKRWGESPSQTLRRGS</sequence>
<dbReference type="KEGG" id="tbi:Tbis_3221"/>
<reference evidence="5 6" key="1">
    <citation type="submission" date="2010-01" db="EMBL/GenBank/DDBJ databases">
        <title>The complete genome of Thermobispora bispora DSM 43833.</title>
        <authorList>
            <consortium name="US DOE Joint Genome Institute (JGI-PGF)"/>
            <person name="Lucas S."/>
            <person name="Copeland A."/>
            <person name="Lapidus A."/>
            <person name="Glavina del Rio T."/>
            <person name="Dalin E."/>
            <person name="Tice H."/>
            <person name="Bruce D."/>
            <person name="Goodwin L."/>
            <person name="Pitluck S."/>
            <person name="Kyrpides N."/>
            <person name="Mavromatis K."/>
            <person name="Ivanova N."/>
            <person name="Mikhailova N."/>
            <person name="Chertkov O."/>
            <person name="Brettin T."/>
            <person name="Detter J.C."/>
            <person name="Han C."/>
            <person name="Larimer F."/>
            <person name="Land M."/>
            <person name="Hauser L."/>
            <person name="Markowitz V."/>
            <person name="Cheng J.-F."/>
            <person name="Hugenholtz P."/>
            <person name="Woyke T."/>
            <person name="Wu D."/>
            <person name="Jando M."/>
            <person name="Schneider S."/>
            <person name="Klenk H.-P."/>
            <person name="Eisen J.A."/>
        </authorList>
    </citation>
    <scope>NUCLEOTIDE SEQUENCE [LARGE SCALE GENOMIC DNA]</scope>
    <source>
        <strain evidence="6">ATCC 19993 / DSM 43833 / CBS 139.67 / JCM 10125 / KCTC 9307 / NBRC 14880 / R51</strain>
    </source>
</reference>
<gene>
    <name evidence="5" type="ordered locus">Tbis_3221</name>
</gene>
<dbReference type="PANTHER" id="PTHR46796">
    <property type="entry name" value="HTH-TYPE TRANSCRIPTIONAL ACTIVATOR RHAS-RELATED"/>
    <property type="match status" value="1"/>
</dbReference>
<dbReference type="InterPro" id="IPR018060">
    <property type="entry name" value="HTH_AraC"/>
</dbReference>